<organism evidence="5 6">
    <name type="scientific">Epichloe bromicola</name>
    <dbReference type="NCBI Taxonomy" id="79588"/>
    <lineage>
        <taxon>Eukaryota</taxon>
        <taxon>Fungi</taxon>
        <taxon>Dikarya</taxon>
        <taxon>Ascomycota</taxon>
        <taxon>Pezizomycotina</taxon>
        <taxon>Sordariomycetes</taxon>
        <taxon>Hypocreomycetidae</taxon>
        <taxon>Hypocreales</taxon>
        <taxon>Clavicipitaceae</taxon>
        <taxon>Epichloe</taxon>
    </lineage>
</organism>
<evidence type="ECO:0000256" key="2">
    <source>
        <dbReference type="ARBA" id="ARBA00022801"/>
    </source>
</evidence>
<evidence type="ECO:0000256" key="4">
    <source>
        <dbReference type="ARBA" id="ARBA00022840"/>
    </source>
</evidence>
<reference evidence="6" key="1">
    <citation type="submission" date="2024-06" db="EMBL/GenBank/DDBJ databases">
        <title>Draft Genome Sequences of Epichloe bromicola Strains Isolated from Elymus ciliaris.</title>
        <authorList>
            <consortium name="Epichloe bromicola genome sequencing consortium"/>
            <person name="Miura A."/>
            <person name="Imano S."/>
            <person name="Ashida A."/>
            <person name="Sato I."/>
            <person name="Chiba S."/>
            <person name="Tanaka A."/>
            <person name="Camagna M."/>
            <person name="Takemoto D."/>
        </authorList>
    </citation>
    <scope>NUCLEOTIDE SEQUENCE [LARGE SCALE GENOMIC DNA]</scope>
    <source>
        <strain evidence="6">DP</strain>
    </source>
</reference>
<keyword evidence="1" id="KW-0547">Nucleotide-binding</keyword>
<dbReference type="InterPro" id="IPR027417">
    <property type="entry name" value="P-loop_NTPase"/>
</dbReference>
<evidence type="ECO:0000313" key="6">
    <source>
        <dbReference type="Proteomes" id="UP001562357"/>
    </source>
</evidence>
<dbReference type="Gene3D" id="3.40.50.300">
    <property type="entry name" value="P-loop containing nucleotide triphosphate hydrolases"/>
    <property type="match status" value="1"/>
</dbReference>
<keyword evidence="2" id="KW-0378">Hydrolase</keyword>
<proteinExistence type="predicted"/>
<dbReference type="EMBL" id="BAAFGZ010000106">
    <property type="protein sequence ID" value="GAB0135017.1"/>
    <property type="molecule type" value="Genomic_DNA"/>
</dbReference>
<dbReference type="PANTHER" id="PTHR18934">
    <property type="entry name" value="ATP-DEPENDENT RNA HELICASE"/>
    <property type="match status" value="1"/>
</dbReference>
<evidence type="ECO:0000256" key="3">
    <source>
        <dbReference type="ARBA" id="ARBA00022806"/>
    </source>
</evidence>
<gene>
    <name evidence="5" type="primary">g3369</name>
    <name evidence="5" type="ORF">EsDP_00003369</name>
</gene>
<evidence type="ECO:0000256" key="1">
    <source>
        <dbReference type="ARBA" id="ARBA00022741"/>
    </source>
</evidence>
<keyword evidence="6" id="KW-1185">Reference proteome</keyword>
<comment type="caution">
    <text evidence="5">The sequence shown here is derived from an EMBL/GenBank/DDBJ whole genome shotgun (WGS) entry which is preliminary data.</text>
</comment>
<dbReference type="PANTHER" id="PTHR18934:SF99">
    <property type="entry name" value="ATP-DEPENDENT RNA HELICASE DHX37-RELATED"/>
    <property type="match status" value="1"/>
</dbReference>
<evidence type="ECO:0000313" key="5">
    <source>
        <dbReference type="EMBL" id="GAB0135017.1"/>
    </source>
</evidence>
<keyword evidence="4" id="KW-0067">ATP-binding</keyword>
<protein>
    <submittedName>
        <fullName evidence="5">Uncharacterized protein</fullName>
    </submittedName>
</protein>
<sequence>MESLMRDQAIVAQVQRLEEATENPLAGNVWPQSHTDILEGPELRMDLREVWPISQASAKQRAGRAGRTRDGICYRLHSKESHDPFKPSTGPAIKMVNYDWIDAPHSHLLPRIFEIGMGVLKENASLTLSGRIAMKCPSNSRGPCLVTSY</sequence>
<name>A0ABQ0CNI4_9HYPO</name>
<keyword evidence="3" id="KW-0347">Helicase</keyword>
<dbReference type="SUPFAM" id="SSF52540">
    <property type="entry name" value="P-loop containing nucleoside triphosphate hydrolases"/>
    <property type="match status" value="1"/>
</dbReference>
<accession>A0ABQ0CNI4</accession>
<dbReference type="Proteomes" id="UP001562357">
    <property type="component" value="Unassembled WGS sequence"/>
</dbReference>